<dbReference type="EMBL" id="KV878127">
    <property type="protein sequence ID" value="OJJ00903.1"/>
    <property type="molecule type" value="Genomic_DNA"/>
</dbReference>
<dbReference type="AlphaFoldDB" id="A0A1L9PHH3"/>
<evidence type="ECO:0000256" key="1">
    <source>
        <dbReference type="PIRSR" id="PIRSR600250-50"/>
    </source>
</evidence>
<proteinExistence type="predicted"/>
<keyword evidence="3" id="KW-1185">Reference proteome</keyword>
<dbReference type="Gene3D" id="2.60.120.700">
    <property type="entry name" value="Peptidase G1"/>
    <property type="match status" value="1"/>
</dbReference>
<dbReference type="RefSeq" id="XP_040666665.1">
    <property type="nucleotide sequence ID" value="XM_040812149.1"/>
</dbReference>
<dbReference type="SUPFAM" id="SSF49899">
    <property type="entry name" value="Concanavalin A-like lectins/glucanases"/>
    <property type="match status" value="1"/>
</dbReference>
<sequence>MGDLLLGPSARSLHPSCCTGVGATLGSCSRLRWRHSTRVSSLYRKRGRIVSIISVQNKHERFISLLSSSSSSWTNSIPGSLGLYYSLSLESATCKASLINMKLELAFLTTALLGTALSLPQQASNLTTRIQRRLDRQSHPIAPIDGGHSGPLAGFRTSDNAAVVYSTNWAGAARDQPPPGGPYTAVSATFTVPKPTGGPGPMQAGSAWVGIDGDTYSAAILQAGVDFYYDNGKISNDAWFEWFPDYAYDFNIKINTGDVVVAKVESLSPSEGVVIIENQTTGQKATQNIGAPKPEATLGGQNAEWIVEDFQSGDSVVPFADFGEITFTGCEARAQNGDVVGLNGAKIIELKQDGKIKTEVTVHGEKTLSVKSKL</sequence>
<dbReference type="Proteomes" id="UP000184073">
    <property type="component" value="Unassembled WGS sequence"/>
</dbReference>
<feature type="active site" description="Proton acceptor" evidence="1">
    <location>
        <position position="308"/>
    </location>
</feature>
<dbReference type="VEuPathDB" id="FungiDB:ASPVEDRAFT_40406"/>
<dbReference type="InterPro" id="IPR013320">
    <property type="entry name" value="ConA-like_dom_sf"/>
</dbReference>
<name>A0A1L9PHH3_ASPVE</name>
<evidence type="ECO:0000313" key="2">
    <source>
        <dbReference type="EMBL" id="OJJ00903.1"/>
    </source>
</evidence>
<dbReference type="InterPro" id="IPR038656">
    <property type="entry name" value="Peptidase_G1_sf"/>
</dbReference>
<accession>A0A1L9PHH3</accession>
<evidence type="ECO:0000313" key="3">
    <source>
        <dbReference type="Proteomes" id="UP000184073"/>
    </source>
</evidence>
<dbReference type="OrthoDB" id="2862635at2759"/>
<protein>
    <recommendedName>
        <fullName evidence="4">Aspergillopepsin-2</fullName>
    </recommendedName>
</protein>
<dbReference type="GeneID" id="63727660"/>
<dbReference type="Pfam" id="PF01828">
    <property type="entry name" value="Peptidase_A4"/>
    <property type="match status" value="1"/>
</dbReference>
<dbReference type="CDD" id="cd13426">
    <property type="entry name" value="Peptidase_G1"/>
    <property type="match status" value="1"/>
</dbReference>
<dbReference type="GO" id="GO:0006508">
    <property type="term" value="P:proteolysis"/>
    <property type="evidence" value="ECO:0007669"/>
    <property type="project" value="InterPro"/>
</dbReference>
<gene>
    <name evidence="2" type="ORF">ASPVEDRAFT_40406</name>
</gene>
<dbReference type="GO" id="GO:0070007">
    <property type="term" value="F:glutamic-type endopeptidase activity"/>
    <property type="evidence" value="ECO:0007669"/>
    <property type="project" value="InterPro"/>
</dbReference>
<organism evidence="2 3">
    <name type="scientific">Aspergillus versicolor CBS 583.65</name>
    <dbReference type="NCBI Taxonomy" id="1036611"/>
    <lineage>
        <taxon>Eukaryota</taxon>
        <taxon>Fungi</taxon>
        <taxon>Dikarya</taxon>
        <taxon>Ascomycota</taxon>
        <taxon>Pezizomycotina</taxon>
        <taxon>Eurotiomycetes</taxon>
        <taxon>Eurotiomycetidae</taxon>
        <taxon>Eurotiales</taxon>
        <taxon>Aspergillaceae</taxon>
        <taxon>Aspergillus</taxon>
        <taxon>Aspergillus subgen. Nidulantes</taxon>
    </lineage>
</organism>
<dbReference type="STRING" id="1036611.A0A1L9PHH3"/>
<dbReference type="InterPro" id="IPR000250">
    <property type="entry name" value="Peptidase_G1"/>
</dbReference>
<dbReference type="PRINTS" id="PR00977">
    <property type="entry name" value="SCYTLDPTASE"/>
</dbReference>
<reference evidence="3" key="1">
    <citation type="journal article" date="2017" name="Genome Biol.">
        <title>Comparative genomics reveals high biological diversity and specific adaptations in the industrially and medically important fungal genus Aspergillus.</title>
        <authorList>
            <person name="de Vries R.P."/>
            <person name="Riley R."/>
            <person name="Wiebenga A."/>
            <person name="Aguilar-Osorio G."/>
            <person name="Amillis S."/>
            <person name="Uchima C.A."/>
            <person name="Anderluh G."/>
            <person name="Asadollahi M."/>
            <person name="Askin M."/>
            <person name="Barry K."/>
            <person name="Battaglia E."/>
            <person name="Bayram O."/>
            <person name="Benocci T."/>
            <person name="Braus-Stromeyer S.A."/>
            <person name="Caldana C."/>
            <person name="Canovas D."/>
            <person name="Cerqueira G.C."/>
            <person name="Chen F."/>
            <person name="Chen W."/>
            <person name="Choi C."/>
            <person name="Clum A."/>
            <person name="Dos Santos R.A."/>
            <person name="Damasio A.R."/>
            <person name="Diallinas G."/>
            <person name="Emri T."/>
            <person name="Fekete E."/>
            <person name="Flipphi M."/>
            <person name="Freyberg S."/>
            <person name="Gallo A."/>
            <person name="Gournas C."/>
            <person name="Habgood R."/>
            <person name="Hainaut M."/>
            <person name="Harispe M.L."/>
            <person name="Henrissat B."/>
            <person name="Hilden K.S."/>
            <person name="Hope R."/>
            <person name="Hossain A."/>
            <person name="Karabika E."/>
            <person name="Karaffa L."/>
            <person name="Karanyi Z."/>
            <person name="Krasevec N."/>
            <person name="Kuo A."/>
            <person name="Kusch H."/>
            <person name="LaButti K."/>
            <person name="Lagendijk E.L."/>
            <person name="Lapidus A."/>
            <person name="Levasseur A."/>
            <person name="Lindquist E."/>
            <person name="Lipzen A."/>
            <person name="Logrieco A.F."/>
            <person name="MacCabe A."/>
            <person name="Maekelae M.R."/>
            <person name="Malavazi I."/>
            <person name="Melin P."/>
            <person name="Meyer V."/>
            <person name="Mielnichuk N."/>
            <person name="Miskei M."/>
            <person name="Molnar A.P."/>
            <person name="Mule G."/>
            <person name="Ngan C.Y."/>
            <person name="Orejas M."/>
            <person name="Orosz E."/>
            <person name="Ouedraogo J.P."/>
            <person name="Overkamp K.M."/>
            <person name="Park H.-S."/>
            <person name="Perrone G."/>
            <person name="Piumi F."/>
            <person name="Punt P.J."/>
            <person name="Ram A.F."/>
            <person name="Ramon A."/>
            <person name="Rauscher S."/>
            <person name="Record E."/>
            <person name="Riano-Pachon D.M."/>
            <person name="Robert V."/>
            <person name="Roehrig J."/>
            <person name="Ruller R."/>
            <person name="Salamov A."/>
            <person name="Salih N.S."/>
            <person name="Samson R.A."/>
            <person name="Sandor E."/>
            <person name="Sanguinetti M."/>
            <person name="Schuetze T."/>
            <person name="Sepcic K."/>
            <person name="Shelest E."/>
            <person name="Sherlock G."/>
            <person name="Sophianopoulou V."/>
            <person name="Squina F.M."/>
            <person name="Sun H."/>
            <person name="Susca A."/>
            <person name="Todd R.B."/>
            <person name="Tsang A."/>
            <person name="Unkles S.E."/>
            <person name="van de Wiele N."/>
            <person name="van Rossen-Uffink D."/>
            <person name="Oliveira J.V."/>
            <person name="Vesth T.C."/>
            <person name="Visser J."/>
            <person name="Yu J.-H."/>
            <person name="Zhou M."/>
            <person name="Andersen M.R."/>
            <person name="Archer D.B."/>
            <person name="Baker S.E."/>
            <person name="Benoit I."/>
            <person name="Brakhage A.A."/>
            <person name="Braus G.H."/>
            <person name="Fischer R."/>
            <person name="Frisvad J.C."/>
            <person name="Goldman G.H."/>
            <person name="Houbraken J."/>
            <person name="Oakley B."/>
            <person name="Pocsi I."/>
            <person name="Scazzocchio C."/>
            <person name="Seiboth B."/>
            <person name="vanKuyk P.A."/>
            <person name="Wortman J."/>
            <person name="Dyer P.S."/>
            <person name="Grigoriev I.V."/>
        </authorList>
    </citation>
    <scope>NUCLEOTIDE SEQUENCE [LARGE SCALE GENOMIC DNA]</scope>
    <source>
        <strain evidence="3">CBS 583.65</strain>
    </source>
</reference>
<evidence type="ECO:0008006" key="4">
    <source>
        <dbReference type="Google" id="ProtNLM"/>
    </source>
</evidence>
<dbReference type="PANTHER" id="PTHR37536:SF1">
    <property type="entry name" value="ASPERGILLOPEPSIN, PUTAITVE (AFU_ORTHOLOGUE AFUA_7G01200)"/>
    <property type="match status" value="1"/>
</dbReference>
<dbReference type="PANTHER" id="PTHR37536">
    <property type="entry name" value="PUTATIVE (AFU_ORTHOLOGUE AFUA_3G02970)-RELATED"/>
    <property type="match status" value="1"/>
</dbReference>